<name>A0A401KW32_ASPAW</name>
<reference evidence="1 2" key="1">
    <citation type="submission" date="2016-09" db="EMBL/GenBank/DDBJ databases">
        <title>Aspergillus awamori IFM 58123T.</title>
        <authorList>
            <person name="Kusuya Y."/>
            <person name="Shimizu M."/>
            <person name="Takahashi H."/>
            <person name="Yaguchi T."/>
        </authorList>
    </citation>
    <scope>NUCLEOTIDE SEQUENCE [LARGE SCALE GENOMIC DNA]</scope>
    <source>
        <strain evidence="1 2">IFM 58123</strain>
    </source>
</reference>
<dbReference type="Proteomes" id="UP000286921">
    <property type="component" value="Unassembled WGS sequence"/>
</dbReference>
<dbReference type="AlphaFoldDB" id="A0A401KW32"/>
<dbReference type="EMBL" id="BDHI01000015">
    <property type="protein sequence ID" value="GCB23462.1"/>
    <property type="molecule type" value="Genomic_DNA"/>
</dbReference>
<proteinExistence type="predicted"/>
<organism evidence="1 2">
    <name type="scientific">Aspergillus awamori</name>
    <name type="common">Black koji mold</name>
    <dbReference type="NCBI Taxonomy" id="105351"/>
    <lineage>
        <taxon>Eukaryota</taxon>
        <taxon>Fungi</taxon>
        <taxon>Dikarya</taxon>
        <taxon>Ascomycota</taxon>
        <taxon>Pezizomycotina</taxon>
        <taxon>Eurotiomycetes</taxon>
        <taxon>Eurotiomycetidae</taxon>
        <taxon>Eurotiales</taxon>
        <taxon>Aspergillaceae</taxon>
        <taxon>Aspergillus</taxon>
    </lineage>
</organism>
<keyword evidence="2" id="KW-1185">Reference proteome</keyword>
<accession>A0A401KW32</accession>
<protein>
    <submittedName>
        <fullName evidence="1">Uncharacterized protein</fullName>
    </submittedName>
</protein>
<evidence type="ECO:0000313" key="1">
    <source>
        <dbReference type="EMBL" id="GCB23462.1"/>
    </source>
</evidence>
<sequence>MTKLSDSAIIVIVIVVCLALVSLGAALTKQFWPEAPQQRYNYPAEQQSYMRTVRLKNLGIFQRESMSMPGKMPAPVARDVECGTNESLVAQTPRMNHRITSRIHTFLIPPTSSIDILTLLIAPILDS</sequence>
<evidence type="ECO:0000313" key="2">
    <source>
        <dbReference type="Proteomes" id="UP000286921"/>
    </source>
</evidence>
<gene>
    <name evidence="1" type="ORF">AAWM_06347</name>
</gene>
<comment type="caution">
    <text evidence="1">The sequence shown here is derived from an EMBL/GenBank/DDBJ whole genome shotgun (WGS) entry which is preliminary data.</text>
</comment>